<feature type="domain" description="Transposase IS200-like" evidence="1">
    <location>
        <begin position="12"/>
        <end position="187"/>
    </location>
</feature>
<dbReference type="InterPro" id="IPR002686">
    <property type="entry name" value="Transposase_17"/>
</dbReference>
<dbReference type="KEGG" id="mthd:A3224_06685"/>
<dbReference type="SUPFAM" id="SSF143422">
    <property type="entry name" value="Transposase IS200-like"/>
    <property type="match status" value="1"/>
</dbReference>
<dbReference type="SMART" id="SM01321">
    <property type="entry name" value="Y1_Tnp"/>
    <property type="match status" value="1"/>
</dbReference>
<dbReference type="STRING" id="252514.A3224_06685"/>
<organism evidence="2 3">
    <name type="scientific">Microbulbifer thermotolerans</name>
    <dbReference type="NCBI Taxonomy" id="252514"/>
    <lineage>
        <taxon>Bacteria</taxon>
        <taxon>Pseudomonadati</taxon>
        <taxon>Pseudomonadota</taxon>
        <taxon>Gammaproteobacteria</taxon>
        <taxon>Cellvibrionales</taxon>
        <taxon>Microbulbiferaceae</taxon>
        <taxon>Microbulbifer</taxon>
    </lineage>
</organism>
<dbReference type="EMBL" id="CP014864">
    <property type="protein sequence ID" value="AMX02309.1"/>
    <property type="molecule type" value="Genomic_DNA"/>
</dbReference>
<dbReference type="InterPro" id="IPR036515">
    <property type="entry name" value="Transposase_17_sf"/>
</dbReference>
<protein>
    <submittedName>
        <fullName evidence="2">Transposase</fullName>
    </submittedName>
</protein>
<dbReference type="PANTHER" id="PTHR34322">
    <property type="entry name" value="TRANSPOSASE, Y1_TNP DOMAIN-CONTAINING"/>
    <property type="match status" value="1"/>
</dbReference>
<dbReference type="RefSeq" id="WP_067152786.1">
    <property type="nucleotide sequence ID" value="NZ_CP014864.1"/>
</dbReference>
<evidence type="ECO:0000313" key="3">
    <source>
        <dbReference type="Proteomes" id="UP000076077"/>
    </source>
</evidence>
<gene>
    <name evidence="2" type="ORF">A3224_06685</name>
</gene>
<dbReference type="GO" id="GO:0003677">
    <property type="term" value="F:DNA binding"/>
    <property type="evidence" value="ECO:0007669"/>
    <property type="project" value="InterPro"/>
</dbReference>
<dbReference type="Gene3D" id="3.30.70.1290">
    <property type="entry name" value="Transposase IS200-like"/>
    <property type="match status" value="1"/>
</dbReference>
<proteinExistence type="predicted"/>
<evidence type="ECO:0000259" key="1">
    <source>
        <dbReference type="SMART" id="SM01321"/>
    </source>
</evidence>
<keyword evidence="3" id="KW-1185">Reference proteome</keyword>
<dbReference type="AlphaFoldDB" id="A0A143HKR2"/>
<dbReference type="GO" id="GO:0004803">
    <property type="term" value="F:transposase activity"/>
    <property type="evidence" value="ECO:0007669"/>
    <property type="project" value="InterPro"/>
</dbReference>
<reference evidence="3" key="1">
    <citation type="submission" date="2016-03" db="EMBL/GenBank/DDBJ databases">
        <authorList>
            <person name="Lee Y.-S."/>
            <person name="Choi Y.-L."/>
        </authorList>
    </citation>
    <scope>NUCLEOTIDE SEQUENCE [LARGE SCALE GENOMIC DNA]</scope>
    <source>
        <strain evidence="3">DAU221</strain>
    </source>
</reference>
<dbReference type="GeneID" id="76607733"/>
<evidence type="ECO:0000313" key="2">
    <source>
        <dbReference type="EMBL" id="AMX02309.1"/>
    </source>
</evidence>
<sequence length="329" mass="38145">MGRPCKSPISLEATPYYHCVSRCVRRAFLCGRDERTGRCFEHRRQWIEDRLLELVGVSALDICAYAVMSNHYHVVLHINAAQAEAWTLREVVDRWHQRCKGSPLSQRYARNEALNGAELARLREVATEWRARLMDISWFMRMLNESIARQANRKDGCTGRFWEGRFKSQALLDERALAAYMAYVDLNPIRAKMTDRPETSNHTSIQRRISAAQDGKQPQKLFPFVGNPRKPMPIGLPFQLQDYLELVDWSGRCLHEDKRGAINEQLPPILERLQIDPRHWLYLSRNLESRFTSLVGAAHSVRNACQQLGKRWAQGIRDCERYLSPPITS</sequence>
<dbReference type="PANTHER" id="PTHR34322:SF2">
    <property type="entry name" value="TRANSPOSASE IS200-LIKE DOMAIN-CONTAINING PROTEIN"/>
    <property type="match status" value="1"/>
</dbReference>
<name>A0A143HKR2_MICTH</name>
<dbReference type="GO" id="GO:0006313">
    <property type="term" value="P:DNA transposition"/>
    <property type="evidence" value="ECO:0007669"/>
    <property type="project" value="InterPro"/>
</dbReference>
<dbReference type="Proteomes" id="UP000076077">
    <property type="component" value="Chromosome"/>
</dbReference>
<accession>A0A143HKR2</accession>
<dbReference type="OrthoDB" id="9814067at2"/>